<accession>A0A2S7UC10</accession>
<dbReference type="Gene3D" id="2.40.160.20">
    <property type="match status" value="1"/>
</dbReference>
<proteinExistence type="predicted"/>
<dbReference type="InterPro" id="IPR018550">
    <property type="entry name" value="Lipid-A_deacylase-rel"/>
</dbReference>
<evidence type="ECO:0000256" key="1">
    <source>
        <dbReference type="SAM" id="SignalP"/>
    </source>
</evidence>
<protein>
    <submittedName>
        <fullName evidence="2">Deacylase</fullName>
    </submittedName>
</protein>
<sequence>MKKLIIVFCCIAFAKASLAQESVVYSFPAIHNIEASYLYGAILEHNPDIAHLISDHPTGVMLRYNRKTFGENQWESRYGYPDWGFSGIYQDMKNRYLGEAYGAYGHYNFYFLNRNLNLSIGTGLAWMTKPFDPVTNARNNAYGSRLTSSTYLLTNYKRENLYKGIGLQAGFTIVHYSNANVKAPNNSTNSWLFTAGLNYTLNNDKTPIYKRWEKTSYKENIRFNAVARFGVNESDVRGSGQYPFYTFSFYMDKRIGFKSSLHAGTELMISEFLREYRDYQANSFPDSGINGDENFQRVGVFLGHELHLGKTSVITQVGYYMYRPINFEKSIYNRMGLQRRFNDNLFASLSLKSHGAAAEGVSLGIGYRL</sequence>
<dbReference type="RefSeq" id="WP_105070931.1">
    <property type="nucleotide sequence ID" value="NZ_MTPW01000001.1"/>
</dbReference>
<evidence type="ECO:0000313" key="3">
    <source>
        <dbReference type="Proteomes" id="UP000239747"/>
    </source>
</evidence>
<dbReference type="OrthoDB" id="627554at2"/>
<dbReference type="Proteomes" id="UP000239747">
    <property type="component" value="Unassembled WGS sequence"/>
</dbReference>
<keyword evidence="3" id="KW-1185">Reference proteome</keyword>
<name>A0A2S7UC10_9FLAO</name>
<gene>
    <name evidence="2" type="ORF">BST92_07735</name>
</gene>
<reference evidence="2 3" key="1">
    <citation type="submission" date="2017-01" db="EMBL/GenBank/DDBJ databases">
        <title>Trade-off between light-utilization and light-protection in marine flavobacteria.</title>
        <authorList>
            <person name="Kumagai Y."/>
            <person name="Yoshizawa S."/>
            <person name="Kogure K."/>
            <person name="Iwasaki W."/>
        </authorList>
    </citation>
    <scope>NUCLEOTIDE SEQUENCE [LARGE SCALE GENOMIC DNA]</scope>
    <source>
        <strain evidence="2 3">KCTC 32109</strain>
    </source>
</reference>
<organism evidence="2 3">
    <name type="scientific">Nonlabens arenilitoris</name>
    <dbReference type="NCBI Taxonomy" id="1217969"/>
    <lineage>
        <taxon>Bacteria</taxon>
        <taxon>Pseudomonadati</taxon>
        <taxon>Bacteroidota</taxon>
        <taxon>Flavobacteriia</taxon>
        <taxon>Flavobacteriales</taxon>
        <taxon>Flavobacteriaceae</taxon>
        <taxon>Nonlabens</taxon>
    </lineage>
</organism>
<feature type="signal peptide" evidence="1">
    <location>
        <begin position="1"/>
        <end position="19"/>
    </location>
</feature>
<dbReference type="AlphaFoldDB" id="A0A2S7UC10"/>
<evidence type="ECO:0000313" key="2">
    <source>
        <dbReference type="EMBL" id="PQJ31823.1"/>
    </source>
</evidence>
<dbReference type="EMBL" id="MTPW01000001">
    <property type="protein sequence ID" value="PQJ31823.1"/>
    <property type="molecule type" value="Genomic_DNA"/>
</dbReference>
<keyword evidence="1" id="KW-0732">Signal</keyword>
<feature type="chain" id="PRO_5015497219" evidence="1">
    <location>
        <begin position="20"/>
        <end position="369"/>
    </location>
</feature>
<comment type="caution">
    <text evidence="2">The sequence shown here is derived from an EMBL/GenBank/DDBJ whole genome shotgun (WGS) entry which is preliminary data.</text>
</comment>
<dbReference type="Pfam" id="PF09411">
    <property type="entry name" value="PagL"/>
    <property type="match status" value="1"/>
</dbReference>